<keyword evidence="4" id="KW-1185">Reference proteome</keyword>
<evidence type="ECO:0000256" key="1">
    <source>
        <dbReference type="SAM" id="MobiDB-lite"/>
    </source>
</evidence>
<organism evidence="3 4">
    <name type="scientific">Hydnum rufescens UP504</name>
    <dbReference type="NCBI Taxonomy" id="1448309"/>
    <lineage>
        <taxon>Eukaryota</taxon>
        <taxon>Fungi</taxon>
        <taxon>Dikarya</taxon>
        <taxon>Basidiomycota</taxon>
        <taxon>Agaricomycotina</taxon>
        <taxon>Agaricomycetes</taxon>
        <taxon>Cantharellales</taxon>
        <taxon>Hydnaceae</taxon>
        <taxon>Hydnum</taxon>
    </lineage>
</organism>
<feature type="region of interest" description="Disordered" evidence="1">
    <location>
        <begin position="1"/>
        <end position="26"/>
    </location>
</feature>
<accession>A0A9P6AQH0</accession>
<gene>
    <name evidence="3" type="ORF">BS47DRAFT_111423</name>
</gene>
<comment type="caution">
    <text evidence="3">The sequence shown here is derived from an EMBL/GenBank/DDBJ whole genome shotgun (WGS) entry which is preliminary data.</text>
</comment>
<dbReference type="EMBL" id="MU129025">
    <property type="protein sequence ID" value="KAF9510003.1"/>
    <property type="molecule type" value="Genomic_DNA"/>
</dbReference>
<reference evidence="3" key="1">
    <citation type="journal article" date="2020" name="Nat. Commun.">
        <title>Large-scale genome sequencing of mycorrhizal fungi provides insights into the early evolution of symbiotic traits.</title>
        <authorList>
            <person name="Miyauchi S."/>
            <person name="Kiss E."/>
            <person name="Kuo A."/>
            <person name="Drula E."/>
            <person name="Kohler A."/>
            <person name="Sanchez-Garcia M."/>
            <person name="Morin E."/>
            <person name="Andreopoulos B."/>
            <person name="Barry K.W."/>
            <person name="Bonito G."/>
            <person name="Buee M."/>
            <person name="Carver A."/>
            <person name="Chen C."/>
            <person name="Cichocki N."/>
            <person name="Clum A."/>
            <person name="Culley D."/>
            <person name="Crous P.W."/>
            <person name="Fauchery L."/>
            <person name="Girlanda M."/>
            <person name="Hayes R.D."/>
            <person name="Keri Z."/>
            <person name="LaButti K."/>
            <person name="Lipzen A."/>
            <person name="Lombard V."/>
            <person name="Magnuson J."/>
            <person name="Maillard F."/>
            <person name="Murat C."/>
            <person name="Nolan M."/>
            <person name="Ohm R.A."/>
            <person name="Pangilinan J."/>
            <person name="Pereira M.F."/>
            <person name="Perotto S."/>
            <person name="Peter M."/>
            <person name="Pfister S."/>
            <person name="Riley R."/>
            <person name="Sitrit Y."/>
            <person name="Stielow J.B."/>
            <person name="Szollosi G."/>
            <person name="Zifcakova L."/>
            <person name="Stursova M."/>
            <person name="Spatafora J.W."/>
            <person name="Tedersoo L."/>
            <person name="Vaario L.M."/>
            <person name="Yamada A."/>
            <person name="Yan M."/>
            <person name="Wang P."/>
            <person name="Xu J."/>
            <person name="Bruns T."/>
            <person name="Baldrian P."/>
            <person name="Vilgalys R."/>
            <person name="Dunand C."/>
            <person name="Henrissat B."/>
            <person name="Grigoriev I.V."/>
            <person name="Hibbett D."/>
            <person name="Nagy L.G."/>
            <person name="Martin F.M."/>
        </authorList>
    </citation>
    <scope>NUCLEOTIDE SEQUENCE</scope>
    <source>
        <strain evidence="3">UP504</strain>
    </source>
</reference>
<evidence type="ECO:0000313" key="4">
    <source>
        <dbReference type="Proteomes" id="UP000886523"/>
    </source>
</evidence>
<evidence type="ECO:0000313" key="3">
    <source>
        <dbReference type="EMBL" id="KAF9510003.1"/>
    </source>
</evidence>
<keyword evidence="2" id="KW-1133">Transmembrane helix</keyword>
<evidence type="ECO:0000256" key="2">
    <source>
        <dbReference type="SAM" id="Phobius"/>
    </source>
</evidence>
<name>A0A9P6AQH0_9AGAM</name>
<sequence length="181" mass="20409">MLSTAPLSVPPFAVSNSDQSLPSPEGRNIVVAQPDVSVPSRSASQACSHHNDRSRTPRKCLATLQDAISICIVSRKFGDYSSCRRDDPILLPRDRPRGCTFWIPWGVLLQVQVPQFRGCDSDSCMFPDVLILFIFTFGLWSLTEIGRRFRGQRHRNKKKKTRKLLNGLTALSTYDLMTRTI</sequence>
<proteinExistence type="predicted"/>
<dbReference type="Proteomes" id="UP000886523">
    <property type="component" value="Unassembled WGS sequence"/>
</dbReference>
<keyword evidence="2" id="KW-0812">Transmembrane</keyword>
<protein>
    <submittedName>
        <fullName evidence="3">Uncharacterized protein</fullName>
    </submittedName>
</protein>
<dbReference type="AlphaFoldDB" id="A0A9P6AQH0"/>
<feature type="transmembrane region" description="Helical" evidence="2">
    <location>
        <begin position="125"/>
        <end position="143"/>
    </location>
</feature>
<keyword evidence="2" id="KW-0472">Membrane</keyword>